<proteinExistence type="predicted"/>
<protein>
    <submittedName>
        <fullName evidence="2">Uncharacterized protein</fullName>
    </submittedName>
</protein>
<accession>A0A4Y2R6G7</accession>
<evidence type="ECO:0000313" key="3">
    <source>
        <dbReference type="Proteomes" id="UP000499080"/>
    </source>
</evidence>
<feature type="region of interest" description="Disordered" evidence="1">
    <location>
        <begin position="21"/>
        <end position="40"/>
    </location>
</feature>
<dbReference type="Proteomes" id="UP000499080">
    <property type="component" value="Unassembled WGS sequence"/>
</dbReference>
<dbReference type="EMBL" id="BGPR01015974">
    <property type="protein sequence ID" value="GBN71354.1"/>
    <property type="molecule type" value="Genomic_DNA"/>
</dbReference>
<evidence type="ECO:0000313" key="2">
    <source>
        <dbReference type="EMBL" id="GBN71354.1"/>
    </source>
</evidence>
<sequence length="91" mass="10513">MPRSEATRRQFWDEPCNFEPRSDDEGITRVGAPSPNFRTTPTGGHMAAAYDLGCNRSHTWWIFGGIWFRTCNHPAPKPRSYHWATVPVYFI</sequence>
<evidence type="ECO:0000256" key="1">
    <source>
        <dbReference type="SAM" id="MobiDB-lite"/>
    </source>
</evidence>
<reference evidence="2 3" key="1">
    <citation type="journal article" date="2019" name="Sci. Rep.">
        <title>Orb-weaving spider Araneus ventricosus genome elucidates the spidroin gene catalogue.</title>
        <authorList>
            <person name="Kono N."/>
            <person name="Nakamura H."/>
            <person name="Ohtoshi R."/>
            <person name="Moran D.A.P."/>
            <person name="Shinohara A."/>
            <person name="Yoshida Y."/>
            <person name="Fujiwara M."/>
            <person name="Mori M."/>
            <person name="Tomita M."/>
            <person name="Arakawa K."/>
        </authorList>
    </citation>
    <scope>NUCLEOTIDE SEQUENCE [LARGE SCALE GENOMIC DNA]</scope>
</reference>
<gene>
    <name evidence="2" type="ORF">AVEN_27950_1</name>
</gene>
<organism evidence="2 3">
    <name type="scientific">Araneus ventricosus</name>
    <name type="common">Orbweaver spider</name>
    <name type="synonym">Epeira ventricosa</name>
    <dbReference type="NCBI Taxonomy" id="182803"/>
    <lineage>
        <taxon>Eukaryota</taxon>
        <taxon>Metazoa</taxon>
        <taxon>Ecdysozoa</taxon>
        <taxon>Arthropoda</taxon>
        <taxon>Chelicerata</taxon>
        <taxon>Arachnida</taxon>
        <taxon>Araneae</taxon>
        <taxon>Araneomorphae</taxon>
        <taxon>Entelegynae</taxon>
        <taxon>Araneoidea</taxon>
        <taxon>Araneidae</taxon>
        <taxon>Araneus</taxon>
    </lineage>
</organism>
<keyword evidence="3" id="KW-1185">Reference proteome</keyword>
<dbReference type="AlphaFoldDB" id="A0A4Y2R6G7"/>
<name>A0A4Y2R6G7_ARAVE</name>
<comment type="caution">
    <text evidence="2">The sequence shown here is derived from an EMBL/GenBank/DDBJ whole genome shotgun (WGS) entry which is preliminary data.</text>
</comment>